<keyword evidence="3" id="KW-1185">Reference proteome</keyword>
<feature type="region of interest" description="Disordered" evidence="1">
    <location>
        <begin position="1"/>
        <end position="25"/>
    </location>
</feature>
<evidence type="ECO:0000256" key="1">
    <source>
        <dbReference type="SAM" id="MobiDB-lite"/>
    </source>
</evidence>
<evidence type="ECO:0000313" key="3">
    <source>
        <dbReference type="Proteomes" id="UP001287286"/>
    </source>
</evidence>
<feature type="compositionally biased region" description="Basic and acidic residues" evidence="1">
    <location>
        <begin position="349"/>
        <end position="365"/>
    </location>
</feature>
<proteinExistence type="predicted"/>
<feature type="region of interest" description="Disordered" evidence="1">
    <location>
        <begin position="520"/>
        <end position="543"/>
    </location>
</feature>
<evidence type="ECO:0000313" key="2">
    <source>
        <dbReference type="EMBL" id="KAK4075211.1"/>
    </source>
</evidence>
<dbReference type="Proteomes" id="UP001287286">
    <property type="component" value="Unassembled WGS sequence"/>
</dbReference>
<feature type="compositionally biased region" description="Polar residues" evidence="1">
    <location>
        <begin position="415"/>
        <end position="425"/>
    </location>
</feature>
<sequence>MLAAETEPEPQCSTETASRVGGEKGAGSGGFGWVSFAGNAPCPFHAGSGTPSAGKGNAHKVSCALGPRYGSFDMSLAYGDEYQAAHDPRSFGEGRVAGRQLGGAEPLGGSVPRKYRRSSESPPLVPKIVVGSSSQSLLSRPTDNGAMSMEGAKEPKKKEKKNRLRPAGPPTKADPPGDFQAGSDKGRLSCFPIQGPGGGEPVRMWVQPAPLIGSGVGRRATAATGLGVERAEPTTAVVHVSLRSGAKGDACVMQMFVSEERPCVQGRAEMDLILRYVYGARMGFGLERAAGELLGCAAGLAPGVEDGPRGQIRCNNLAPLYLEVGASTRGTWGQDLPTKPRGNGPRAGHVRDTYQDRDTYHKDPRLSSPSPCPSPLRHQSDPALVKMLLVMWPHIRPEAACTDRLVSLDRAAQREGNSNWGISQQRPRHRSSSWESANRGSHSVFVIELDQEDAKPCRWREAPASLVRTLLDRVSQHWRGRRLGNEQATFSEALLRSFVLCKACSDTVHVVKRNDEAQQQEKKQQQALSSTSIITPSDALWRK</sequence>
<organism evidence="2 3">
    <name type="scientific">Purpureocillium lilacinum</name>
    <name type="common">Paecilomyces lilacinus</name>
    <dbReference type="NCBI Taxonomy" id="33203"/>
    <lineage>
        <taxon>Eukaryota</taxon>
        <taxon>Fungi</taxon>
        <taxon>Dikarya</taxon>
        <taxon>Ascomycota</taxon>
        <taxon>Pezizomycotina</taxon>
        <taxon>Sordariomycetes</taxon>
        <taxon>Hypocreomycetidae</taxon>
        <taxon>Hypocreales</taxon>
        <taxon>Ophiocordycipitaceae</taxon>
        <taxon>Purpureocillium</taxon>
    </lineage>
</organism>
<feature type="region of interest" description="Disordered" evidence="1">
    <location>
        <begin position="89"/>
        <end position="185"/>
    </location>
</feature>
<reference evidence="2 3" key="1">
    <citation type="journal article" date="2024" name="Microbiol. Resour. Announc.">
        <title>Genome annotations for the ascomycete fungi Trichoderma harzianum, Trichoderma aggressivum, and Purpureocillium lilacinum.</title>
        <authorList>
            <person name="Beijen E.P.W."/>
            <person name="Ohm R.A."/>
        </authorList>
    </citation>
    <scope>NUCLEOTIDE SEQUENCE [LARGE SCALE GENOMIC DNA]</scope>
    <source>
        <strain evidence="2 3">CBS 150709</strain>
    </source>
</reference>
<dbReference type="EMBL" id="JAWRVI010000129">
    <property type="protein sequence ID" value="KAK4075211.1"/>
    <property type="molecule type" value="Genomic_DNA"/>
</dbReference>
<accession>A0ABR0BFZ2</accession>
<feature type="region of interest" description="Disordered" evidence="1">
    <location>
        <begin position="414"/>
        <end position="436"/>
    </location>
</feature>
<comment type="caution">
    <text evidence="2">The sequence shown here is derived from an EMBL/GenBank/DDBJ whole genome shotgun (WGS) entry which is preliminary data.</text>
</comment>
<protein>
    <recommendedName>
        <fullName evidence="4">BTB domain-containing protein</fullName>
    </recommendedName>
</protein>
<feature type="compositionally biased region" description="Polar residues" evidence="1">
    <location>
        <begin position="131"/>
        <end position="142"/>
    </location>
</feature>
<feature type="region of interest" description="Disordered" evidence="1">
    <location>
        <begin position="331"/>
        <end position="379"/>
    </location>
</feature>
<name>A0ABR0BFZ2_PURLI</name>
<gene>
    <name evidence="2" type="ORF">Purlil1_12751</name>
</gene>
<evidence type="ECO:0008006" key="4">
    <source>
        <dbReference type="Google" id="ProtNLM"/>
    </source>
</evidence>